<keyword evidence="8" id="KW-1185">Reference proteome</keyword>
<dbReference type="InterPro" id="IPR005630">
    <property type="entry name" value="Terpene_synthase_metal-bd"/>
</dbReference>
<dbReference type="InterPro" id="IPR050148">
    <property type="entry name" value="Terpene_synthase-like"/>
</dbReference>
<dbReference type="Gene3D" id="1.10.600.10">
    <property type="entry name" value="Farnesyl Diphosphate Synthase"/>
    <property type="match status" value="1"/>
</dbReference>
<evidence type="ECO:0000256" key="2">
    <source>
        <dbReference type="ARBA" id="ARBA00022723"/>
    </source>
</evidence>
<feature type="domain" description="Terpene synthase metal-binding" evidence="6">
    <location>
        <begin position="273"/>
        <end position="513"/>
    </location>
</feature>
<dbReference type="InterPro" id="IPR008949">
    <property type="entry name" value="Isoprenoid_synthase_dom_sf"/>
</dbReference>
<dbReference type="SUPFAM" id="SSF48576">
    <property type="entry name" value="Terpenoid synthases"/>
    <property type="match status" value="1"/>
</dbReference>
<accession>A0A9Q0IZX1</accession>
<gene>
    <name evidence="7" type="ORF">Tsubulata_039813</name>
</gene>
<evidence type="ECO:0000256" key="3">
    <source>
        <dbReference type="ARBA" id="ARBA00022842"/>
    </source>
</evidence>
<dbReference type="GO" id="GO:0120251">
    <property type="term" value="P:hydrocarbon biosynthetic process"/>
    <property type="evidence" value="ECO:0007669"/>
    <property type="project" value="UniProtKB-ARBA"/>
</dbReference>
<dbReference type="GO" id="GO:0000287">
    <property type="term" value="F:magnesium ion binding"/>
    <property type="evidence" value="ECO:0007669"/>
    <property type="project" value="InterPro"/>
</dbReference>
<proteinExistence type="predicted"/>
<evidence type="ECO:0000256" key="4">
    <source>
        <dbReference type="ARBA" id="ARBA00023239"/>
    </source>
</evidence>
<feature type="domain" description="Terpene synthase N-terminal" evidence="5">
    <location>
        <begin position="65"/>
        <end position="216"/>
    </location>
</feature>
<reference evidence="7" key="2">
    <citation type="journal article" date="2023" name="Plants (Basel)">
        <title>Annotation of the Turnera subulata (Passifloraceae) Draft Genome Reveals the S-Locus Evolved after the Divergence of Turneroideae from Passifloroideae in a Stepwise Manner.</title>
        <authorList>
            <person name="Henning P.M."/>
            <person name="Roalson E.H."/>
            <person name="Mir W."/>
            <person name="McCubbin A.G."/>
            <person name="Shore J.S."/>
        </authorList>
    </citation>
    <scope>NUCLEOTIDE SEQUENCE</scope>
    <source>
        <strain evidence="7">F60SS</strain>
    </source>
</reference>
<organism evidence="7 8">
    <name type="scientific">Turnera subulata</name>
    <dbReference type="NCBI Taxonomy" id="218843"/>
    <lineage>
        <taxon>Eukaryota</taxon>
        <taxon>Viridiplantae</taxon>
        <taxon>Streptophyta</taxon>
        <taxon>Embryophyta</taxon>
        <taxon>Tracheophyta</taxon>
        <taxon>Spermatophyta</taxon>
        <taxon>Magnoliopsida</taxon>
        <taxon>eudicotyledons</taxon>
        <taxon>Gunneridae</taxon>
        <taxon>Pentapetalae</taxon>
        <taxon>rosids</taxon>
        <taxon>fabids</taxon>
        <taxon>Malpighiales</taxon>
        <taxon>Passifloraceae</taxon>
        <taxon>Turnera</taxon>
    </lineage>
</organism>
<dbReference type="InterPro" id="IPR034741">
    <property type="entry name" value="Terpene_cyclase-like_1_C"/>
</dbReference>
<dbReference type="EMBL" id="JAKUCV010007186">
    <property type="protein sequence ID" value="KAJ4824446.1"/>
    <property type="molecule type" value="Genomic_DNA"/>
</dbReference>
<evidence type="ECO:0000256" key="1">
    <source>
        <dbReference type="ARBA" id="ARBA00001946"/>
    </source>
</evidence>
<comment type="caution">
    <text evidence="7">The sequence shown here is derived from an EMBL/GenBank/DDBJ whole genome shotgun (WGS) entry which is preliminary data.</text>
</comment>
<dbReference type="GO" id="GO:0016102">
    <property type="term" value="P:diterpenoid biosynthetic process"/>
    <property type="evidence" value="ECO:0007669"/>
    <property type="project" value="InterPro"/>
</dbReference>
<dbReference type="Proteomes" id="UP001141552">
    <property type="component" value="Unassembled WGS sequence"/>
</dbReference>
<dbReference type="InterPro" id="IPR001906">
    <property type="entry name" value="Terpene_synth_N"/>
</dbReference>
<keyword evidence="3" id="KW-0460">Magnesium</keyword>
<keyword evidence="4" id="KW-0456">Lyase</keyword>
<dbReference type="SUPFAM" id="SSF48239">
    <property type="entry name" value="Terpenoid cyclases/Protein prenyltransferases"/>
    <property type="match status" value="1"/>
</dbReference>
<dbReference type="Pfam" id="PF03936">
    <property type="entry name" value="Terpene_synth_C"/>
    <property type="match status" value="1"/>
</dbReference>
<protein>
    <submittedName>
        <fullName evidence="7">Uncharacterized protein</fullName>
    </submittedName>
</protein>
<sequence>MARANSNMFSSCLASPSVKQLSMSSRICSPSCKFQVLPLPQPMQNLTSTDFLFKSKNLLTTLPCNRTKSLEELVESTQKRLTKSMDPGPCLKLTDTIQRLGISHHFEDEIDAHLERLSDWNAGDNLFATALQFRLLRHNGKPADSDVFSKFMTSDGKLKESVGEDIWGMLSLYEASYLATQSEEKLLQSATDLRTHLQQLMPLMKSKSSRQVAQALKHPRHLRMASLEARNYIDEYSGEEEFSPDIWQLAELDFNMVQQLHQRELAEISSWWKQLGLVEKLSFARDQVQECFLWAVGMFPEPYHSSCRIELTKTVAILLVLDDVFDSYGSLDELILFTNAIERWELSAMEQLPEYMKICYMELYNNTNDIAFRVLKEHGWSIVSYLQRTWVDIIQGFLVEAKWYNRGYVPSLDEYLSTSITTSGSYMAQVYASFLMGQGVTKDTAAVLMDPNPSLFSISGKILRLWDDLGTAKEEQERGDVASSIQCLMAEKKLSSEREAREHIRKLINSSWTELNSALVASNSLPLSIKKASLNMGRTAQVVYQHGDDENAPSVNHQVQTLFYNPIM</sequence>
<dbReference type="FunFam" id="1.10.600.10:FF:000007">
    <property type="entry name" value="Isoprene synthase, chloroplastic"/>
    <property type="match status" value="1"/>
</dbReference>
<dbReference type="AlphaFoldDB" id="A0A9Q0IZX1"/>
<evidence type="ECO:0000259" key="5">
    <source>
        <dbReference type="Pfam" id="PF01397"/>
    </source>
</evidence>
<evidence type="ECO:0000313" key="7">
    <source>
        <dbReference type="EMBL" id="KAJ4824446.1"/>
    </source>
</evidence>
<dbReference type="OrthoDB" id="1936865at2759"/>
<dbReference type="PANTHER" id="PTHR31225:SF137">
    <property type="entry name" value="TERPENE SYNTHASE 11-RELATED"/>
    <property type="match status" value="1"/>
</dbReference>
<dbReference type="InterPro" id="IPR036965">
    <property type="entry name" value="Terpene_synth_N_sf"/>
</dbReference>
<dbReference type="Gene3D" id="1.50.10.130">
    <property type="entry name" value="Terpene synthase, N-terminal domain"/>
    <property type="match status" value="1"/>
</dbReference>
<dbReference type="InterPro" id="IPR044814">
    <property type="entry name" value="Terpene_cyclase_plant_C1"/>
</dbReference>
<dbReference type="Pfam" id="PF01397">
    <property type="entry name" value="Terpene_synth"/>
    <property type="match status" value="1"/>
</dbReference>
<evidence type="ECO:0000259" key="6">
    <source>
        <dbReference type="Pfam" id="PF03936"/>
    </source>
</evidence>
<comment type="cofactor">
    <cofactor evidence="1">
        <name>Mg(2+)</name>
        <dbReference type="ChEBI" id="CHEBI:18420"/>
    </cofactor>
</comment>
<evidence type="ECO:0000313" key="8">
    <source>
        <dbReference type="Proteomes" id="UP001141552"/>
    </source>
</evidence>
<keyword evidence="2" id="KW-0479">Metal-binding</keyword>
<dbReference type="SFLD" id="SFLDG01019">
    <property type="entry name" value="Terpene_Cyclase_Like_1_C_Termi"/>
    <property type="match status" value="1"/>
</dbReference>
<dbReference type="PANTHER" id="PTHR31225">
    <property type="entry name" value="OS04G0344100 PROTEIN-RELATED"/>
    <property type="match status" value="1"/>
</dbReference>
<dbReference type="SFLD" id="SFLDS00005">
    <property type="entry name" value="Isoprenoid_Synthase_Type_I"/>
    <property type="match status" value="1"/>
</dbReference>
<name>A0A9Q0IZX1_9ROSI</name>
<dbReference type="InterPro" id="IPR008930">
    <property type="entry name" value="Terpenoid_cyclase/PrenylTrfase"/>
</dbReference>
<reference evidence="7" key="1">
    <citation type="submission" date="2022-02" db="EMBL/GenBank/DDBJ databases">
        <authorList>
            <person name="Henning P.M."/>
            <person name="McCubbin A.G."/>
            <person name="Shore J.S."/>
        </authorList>
    </citation>
    <scope>NUCLEOTIDE SEQUENCE</scope>
    <source>
        <strain evidence="7">F60SS</strain>
        <tissue evidence="7">Leaves</tissue>
    </source>
</reference>
<dbReference type="GO" id="GO:0010333">
    <property type="term" value="F:terpene synthase activity"/>
    <property type="evidence" value="ECO:0007669"/>
    <property type="project" value="InterPro"/>
</dbReference>
<dbReference type="CDD" id="cd00684">
    <property type="entry name" value="Terpene_cyclase_plant_C1"/>
    <property type="match status" value="1"/>
</dbReference>